<feature type="signal peptide" evidence="1">
    <location>
        <begin position="1"/>
        <end position="23"/>
    </location>
</feature>
<evidence type="ECO:0000313" key="3">
    <source>
        <dbReference type="Proteomes" id="UP000297245"/>
    </source>
</evidence>
<accession>A0A4S8L2Z6</accession>
<proteinExistence type="predicted"/>
<organism evidence="2 3">
    <name type="scientific">Dendrothele bispora (strain CBS 962.96)</name>
    <dbReference type="NCBI Taxonomy" id="1314807"/>
    <lineage>
        <taxon>Eukaryota</taxon>
        <taxon>Fungi</taxon>
        <taxon>Dikarya</taxon>
        <taxon>Basidiomycota</taxon>
        <taxon>Agaricomycotina</taxon>
        <taxon>Agaricomycetes</taxon>
        <taxon>Agaricomycetidae</taxon>
        <taxon>Agaricales</taxon>
        <taxon>Agaricales incertae sedis</taxon>
        <taxon>Dendrothele</taxon>
    </lineage>
</organism>
<gene>
    <name evidence="2" type="ORF">K435DRAFT_808114</name>
</gene>
<evidence type="ECO:0000256" key="1">
    <source>
        <dbReference type="SAM" id="SignalP"/>
    </source>
</evidence>
<reference evidence="2 3" key="1">
    <citation type="journal article" date="2019" name="Nat. Ecol. Evol.">
        <title>Megaphylogeny resolves global patterns of mushroom evolution.</title>
        <authorList>
            <person name="Varga T."/>
            <person name="Krizsan K."/>
            <person name="Foldi C."/>
            <person name="Dima B."/>
            <person name="Sanchez-Garcia M."/>
            <person name="Sanchez-Ramirez S."/>
            <person name="Szollosi G.J."/>
            <person name="Szarkandi J.G."/>
            <person name="Papp V."/>
            <person name="Albert L."/>
            <person name="Andreopoulos W."/>
            <person name="Angelini C."/>
            <person name="Antonin V."/>
            <person name="Barry K.W."/>
            <person name="Bougher N.L."/>
            <person name="Buchanan P."/>
            <person name="Buyck B."/>
            <person name="Bense V."/>
            <person name="Catcheside P."/>
            <person name="Chovatia M."/>
            <person name="Cooper J."/>
            <person name="Damon W."/>
            <person name="Desjardin D."/>
            <person name="Finy P."/>
            <person name="Geml J."/>
            <person name="Haridas S."/>
            <person name="Hughes K."/>
            <person name="Justo A."/>
            <person name="Karasinski D."/>
            <person name="Kautmanova I."/>
            <person name="Kiss B."/>
            <person name="Kocsube S."/>
            <person name="Kotiranta H."/>
            <person name="LaButti K.M."/>
            <person name="Lechner B.E."/>
            <person name="Liimatainen K."/>
            <person name="Lipzen A."/>
            <person name="Lukacs Z."/>
            <person name="Mihaltcheva S."/>
            <person name="Morgado L.N."/>
            <person name="Niskanen T."/>
            <person name="Noordeloos M.E."/>
            <person name="Ohm R.A."/>
            <person name="Ortiz-Santana B."/>
            <person name="Ovrebo C."/>
            <person name="Racz N."/>
            <person name="Riley R."/>
            <person name="Savchenko A."/>
            <person name="Shiryaev A."/>
            <person name="Soop K."/>
            <person name="Spirin V."/>
            <person name="Szebenyi C."/>
            <person name="Tomsovsky M."/>
            <person name="Tulloss R.E."/>
            <person name="Uehling J."/>
            <person name="Grigoriev I.V."/>
            <person name="Vagvolgyi C."/>
            <person name="Papp T."/>
            <person name="Martin F.M."/>
            <person name="Miettinen O."/>
            <person name="Hibbett D.S."/>
            <person name="Nagy L.G."/>
        </authorList>
    </citation>
    <scope>NUCLEOTIDE SEQUENCE [LARGE SCALE GENOMIC DNA]</scope>
    <source>
        <strain evidence="2 3">CBS 962.96</strain>
    </source>
</reference>
<keyword evidence="3" id="KW-1185">Reference proteome</keyword>
<keyword evidence="1" id="KW-0732">Signal</keyword>
<dbReference type="EMBL" id="ML179716">
    <property type="protein sequence ID" value="THU82673.1"/>
    <property type="molecule type" value="Genomic_DNA"/>
</dbReference>
<name>A0A4S8L2Z6_DENBC</name>
<dbReference type="Proteomes" id="UP000297245">
    <property type="component" value="Unassembled WGS sequence"/>
</dbReference>
<evidence type="ECO:0000313" key="2">
    <source>
        <dbReference type="EMBL" id="THU82673.1"/>
    </source>
</evidence>
<dbReference type="AlphaFoldDB" id="A0A4S8L2Z6"/>
<protein>
    <submittedName>
        <fullName evidence="2">Uncharacterized protein</fullName>
    </submittedName>
</protein>
<sequence>MFKNFITALSLFLLVQTFSGVNARCVTDDECMYPIRNLELSCLLKIYLGPLDKVCCPRMAGDGNNNGCMIPLSTGRFADENVLPYCPRGQLEFCCVVPPAACCTGS</sequence>
<feature type="chain" id="PRO_5020810770" evidence="1">
    <location>
        <begin position="24"/>
        <end position="106"/>
    </location>
</feature>